<dbReference type="Proteomes" id="UP001055811">
    <property type="component" value="Linkage Group LG06"/>
</dbReference>
<gene>
    <name evidence="1" type="ORF">L2E82_35962</name>
</gene>
<proteinExistence type="predicted"/>
<evidence type="ECO:0000313" key="1">
    <source>
        <dbReference type="EMBL" id="KAI3724194.1"/>
    </source>
</evidence>
<accession>A0ACB9BQL1</accession>
<sequence length="464" mass="52794">MARDILAIPISTVASESVFSIGGRVLDAYRSSLKANTAEALVCLRDWAFHERSMQPDIEELCKQTLRLKLRNDDSVTMRRIRHSLVTFSCFRSPYPPHVSRNIITSKTLLQFHTLRSNSDDFDITQLTPPKPTTKFSVEIAHATVIKTGAVNHLHVSNYILSSYVKSSNLTFAHQLFDEIPVRDVRSWTILISAFSRIGSHKHALGLFSQMQKEHITPNQFTFSSVLKCCASTNELNMGKTILGWIFRNGVSLDTTLQNSILDFYVKCEAFDYATKFFELITYKDTVSWNIMISGHLKNKDIKKAEGLFWKLPNKDPASWNTIIDGNLQNGYEQKAVHLLYQMVNSGTSFTHFTFSIALILSSSLNHINLGKQIHGQLLRVGIHDSFIKNSLLDMYSKCGNMKKARIIFETSNRDSIQLWNNCLRVNIPAATLELTHKFLPYGWHKRTNLDVAASTISFVLFYK</sequence>
<protein>
    <submittedName>
        <fullName evidence="1">Uncharacterized protein</fullName>
    </submittedName>
</protein>
<reference evidence="1 2" key="2">
    <citation type="journal article" date="2022" name="Mol. Ecol. Resour.">
        <title>The genomes of chicory, endive, great burdock and yacon provide insights into Asteraceae paleo-polyploidization history and plant inulin production.</title>
        <authorList>
            <person name="Fan W."/>
            <person name="Wang S."/>
            <person name="Wang H."/>
            <person name="Wang A."/>
            <person name="Jiang F."/>
            <person name="Liu H."/>
            <person name="Zhao H."/>
            <person name="Xu D."/>
            <person name="Zhang Y."/>
        </authorList>
    </citation>
    <scope>NUCLEOTIDE SEQUENCE [LARGE SCALE GENOMIC DNA]</scope>
    <source>
        <strain evidence="2">cv. Punajuju</strain>
        <tissue evidence="1">Leaves</tissue>
    </source>
</reference>
<reference evidence="2" key="1">
    <citation type="journal article" date="2022" name="Mol. Ecol. Resour.">
        <title>The genomes of chicory, endive, great burdock and yacon provide insights into Asteraceae palaeo-polyploidization history and plant inulin production.</title>
        <authorList>
            <person name="Fan W."/>
            <person name="Wang S."/>
            <person name="Wang H."/>
            <person name="Wang A."/>
            <person name="Jiang F."/>
            <person name="Liu H."/>
            <person name="Zhao H."/>
            <person name="Xu D."/>
            <person name="Zhang Y."/>
        </authorList>
    </citation>
    <scope>NUCLEOTIDE SEQUENCE [LARGE SCALE GENOMIC DNA]</scope>
    <source>
        <strain evidence="2">cv. Punajuju</strain>
    </source>
</reference>
<keyword evidence="2" id="KW-1185">Reference proteome</keyword>
<comment type="caution">
    <text evidence="1">The sequence shown here is derived from an EMBL/GenBank/DDBJ whole genome shotgun (WGS) entry which is preliminary data.</text>
</comment>
<evidence type="ECO:0000313" key="2">
    <source>
        <dbReference type="Proteomes" id="UP001055811"/>
    </source>
</evidence>
<name>A0ACB9BQL1_CICIN</name>
<organism evidence="1 2">
    <name type="scientific">Cichorium intybus</name>
    <name type="common">Chicory</name>
    <dbReference type="NCBI Taxonomy" id="13427"/>
    <lineage>
        <taxon>Eukaryota</taxon>
        <taxon>Viridiplantae</taxon>
        <taxon>Streptophyta</taxon>
        <taxon>Embryophyta</taxon>
        <taxon>Tracheophyta</taxon>
        <taxon>Spermatophyta</taxon>
        <taxon>Magnoliopsida</taxon>
        <taxon>eudicotyledons</taxon>
        <taxon>Gunneridae</taxon>
        <taxon>Pentapetalae</taxon>
        <taxon>asterids</taxon>
        <taxon>campanulids</taxon>
        <taxon>Asterales</taxon>
        <taxon>Asteraceae</taxon>
        <taxon>Cichorioideae</taxon>
        <taxon>Cichorieae</taxon>
        <taxon>Cichoriinae</taxon>
        <taxon>Cichorium</taxon>
    </lineage>
</organism>
<dbReference type="EMBL" id="CM042014">
    <property type="protein sequence ID" value="KAI3724194.1"/>
    <property type="molecule type" value="Genomic_DNA"/>
</dbReference>